<comment type="caution">
    <text evidence="3">The sequence shown here is derived from an EMBL/GenBank/DDBJ whole genome shotgun (WGS) entry which is preliminary data.</text>
</comment>
<feature type="compositionally biased region" description="Gly residues" evidence="1">
    <location>
        <begin position="514"/>
        <end position="525"/>
    </location>
</feature>
<dbReference type="InterPro" id="IPR015915">
    <property type="entry name" value="Kelch-typ_b-propeller"/>
</dbReference>
<gene>
    <name evidence="3" type="ORF">BMF94_0475</name>
</gene>
<feature type="compositionally biased region" description="Polar residues" evidence="1">
    <location>
        <begin position="979"/>
        <end position="997"/>
    </location>
</feature>
<feature type="compositionally biased region" description="Basic and acidic residues" evidence="1">
    <location>
        <begin position="653"/>
        <end position="663"/>
    </location>
</feature>
<name>A0A2S5BHN1_9BASI</name>
<feature type="compositionally biased region" description="Basic and acidic residues" evidence="1">
    <location>
        <begin position="1038"/>
        <end position="1050"/>
    </location>
</feature>
<keyword evidence="2" id="KW-0732">Signal</keyword>
<protein>
    <recommendedName>
        <fullName evidence="5">Galactose oxidase</fullName>
    </recommendedName>
</protein>
<evidence type="ECO:0000256" key="1">
    <source>
        <dbReference type="SAM" id="MobiDB-lite"/>
    </source>
</evidence>
<feature type="region of interest" description="Disordered" evidence="1">
    <location>
        <begin position="735"/>
        <end position="811"/>
    </location>
</feature>
<keyword evidence="4" id="KW-1185">Reference proteome</keyword>
<feature type="region of interest" description="Disordered" evidence="1">
    <location>
        <begin position="979"/>
        <end position="1017"/>
    </location>
</feature>
<reference evidence="3 4" key="1">
    <citation type="journal article" date="2018" name="Front. Microbiol.">
        <title>Prospects for Fungal Bioremediation of Acidic Radioactive Waste Sites: Characterization and Genome Sequence of Rhodotorula taiwanensis MD1149.</title>
        <authorList>
            <person name="Tkavc R."/>
            <person name="Matrosova V.Y."/>
            <person name="Grichenko O.E."/>
            <person name="Gostincar C."/>
            <person name="Volpe R.P."/>
            <person name="Klimenkova P."/>
            <person name="Gaidamakova E.K."/>
            <person name="Zhou C.E."/>
            <person name="Stewart B.J."/>
            <person name="Lyman M.G."/>
            <person name="Malfatti S.A."/>
            <person name="Rubinfeld B."/>
            <person name="Courtot M."/>
            <person name="Singh J."/>
            <person name="Dalgard C.L."/>
            <person name="Hamilton T."/>
            <person name="Frey K.G."/>
            <person name="Gunde-Cimerman N."/>
            <person name="Dugan L."/>
            <person name="Daly M.J."/>
        </authorList>
    </citation>
    <scope>NUCLEOTIDE SEQUENCE [LARGE SCALE GENOMIC DNA]</scope>
    <source>
        <strain evidence="3 4">MD1149</strain>
    </source>
</reference>
<evidence type="ECO:0000313" key="4">
    <source>
        <dbReference type="Proteomes" id="UP000237144"/>
    </source>
</evidence>
<evidence type="ECO:0000313" key="3">
    <source>
        <dbReference type="EMBL" id="POY76280.1"/>
    </source>
</evidence>
<dbReference type="SUPFAM" id="SSF117281">
    <property type="entry name" value="Kelch motif"/>
    <property type="match status" value="1"/>
</dbReference>
<feature type="compositionally biased region" description="Polar residues" evidence="1">
    <location>
        <begin position="785"/>
        <end position="809"/>
    </location>
</feature>
<dbReference type="STRING" id="741276.A0A2S5BHN1"/>
<sequence>MRRRPGTSSSWVLWALLGFGGLGANDNGRPSSDSTTARRWTGVQLASAQTVAGAGRWGQASVLLSPDGVPTFVVASGKTAVSGQTVDSAPATSAALALDLSQPIPDLAAPPWQPFPSTNAAPIAADASLIPLSSNEALFFGGDADSDPAIPLPTGFDSSWLLSLPNSSPSASAPAWSHETQAIWPTQPQRREGAYVASASNGTMTRAWVFGGLRPDGSQTVFDELWEFQTSVTGSLAVSSGSTWAQWQGSGGPPGMYGGAAVLLSTAAGSDNSLPSIYIIGGVQTQNGATSLADMSTAWVFQPGTGLASGAWAKVKLANAPADRRDHVAVDLGGGKIWIQGGRSLDGTAVYDDAAVLDTARNRWSTAAKGPAVWSHSAVAVGQTVVLAFGYGETAPASSTLSVYSPANDTWLASYTPSYVTSIRNPKAGQTTPSSSAGSASSASTPTDAASAVAQPTPATAMSVGTSQSHDVAGLGGAGSQTVAPPQWTAPGGAPADPAASSGPPSSSSDSNSHGGGGGGGGGGTTPKSVIAGAVVGSILGALALGVGGAFAVKRHRDRSVYSRRAFTGDDFHGESGGYGGLMSEHRAAAGYANSEAYNLNKALPTLKRDFADPGALGVLAGLLTPKKRHPAAESPSRRRRLDMLDEEADDAWSPRKEGWARFDDDEDDQGQDPAVPSMKGRGGLAVWDGFGGISRLVGTMRSSRSFLGDALGGFAGTPSAAREVAGFGLQEPYDEKQDQLDVPYGSPRAPAAGARRSLTSTAEWDQYDTRSEMPSSTEDGHIYSTLSHTDPSTSSHQTRSTGPTSLEVSPTKAARIARPFSPASNASLYGSSFAGPLRSDGHGSHINRIPSQTSEMSGRLLTRSNTSWWSRLNLQKSQHGTALPTPSAAAAIRDPAPAPTMDVISEGDPFLDPPALVDGSSQGHGSGQIGHADEQGRIDRLVVGVHDRSTSSNVSEATATSSVLEERCRNMDVVQRVQSGSMGGASSTESTPTMSSGPFAPAPAVGDDPFSDRPQGMTAISTLPILAKPAPARRLTRIQESDRFTRDAETPLSPSSIAQDSPRKRLAGPRPEPPSPSIPRSSSVKDIVAHLEKRVAPAATKPASRGKVVHGLVKKPLLYVANPDDA</sequence>
<feature type="region of interest" description="Disordered" evidence="1">
    <location>
        <begin position="426"/>
        <end position="525"/>
    </location>
</feature>
<dbReference type="Proteomes" id="UP000237144">
    <property type="component" value="Unassembled WGS sequence"/>
</dbReference>
<feature type="region of interest" description="Disordered" evidence="1">
    <location>
        <begin position="628"/>
        <end position="682"/>
    </location>
</feature>
<accession>A0A2S5BHN1</accession>
<feature type="compositionally biased region" description="Polar residues" evidence="1">
    <location>
        <begin position="457"/>
        <end position="470"/>
    </location>
</feature>
<dbReference type="OrthoDB" id="432528at2759"/>
<evidence type="ECO:0000256" key="2">
    <source>
        <dbReference type="SAM" id="SignalP"/>
    </source>
</evidence>
<feature type="region of interest" description="Disordered" evidence="1">
    <location>
        <begin position="1032"/>
        <end position="1086"/>
    </location>
</feature>
<evidence type="ECO:0008006" key="5">
    <source>
        <dbReference type="Google" id="ProtNLM"/>
    </source>
</evidence>
<organism evidence="3 4">
    <name type="scientific">Rhodotorula taiwanensis</name>
    <dbReference type="NCBI Taxonomy" id="741276"/>
    <lineage>
        <taxon>Eukaryota</taxon>
        <taxon>Fungi</taxon>
        <taxon>Dikarya</taxon>
        <taxon>Basidiomycota</taxon>
        <taxon>Pucciniomycotina</taxon>
        <taxon>Microbotryomycetes</taxon>
        <taxon>Sporidiobolales</taxon>
        <taxon>Sporidiobolaceae</taxon>
        <taxon>Rhodotorula</taxon>
    </lineage>
</organism>
<feature type="compositionally biased region" description="Low complexity" evidence="1">
    <location>
        <begin position="428"/>
        <end position="454"/>
    </location>
</feature>
<feature type="compositionally biased region" description="Low complexity" evidence="1">
    <location>
        <begin position="490"/>
        <end position="513"/>
    </location>
</feature>
<dbReference type="AlphaFoldDB" id="A0A2S5BHN1"/>
<proteinExistence type="predicted"/>
<feature type="compositionally biased region" description="Low complexity" evidence="1">
    <location>
        <begin position="746"/>
        <end position="758"/>
    </location>
</feature>
<dbReference type="EMBL" id="PJQD01000005">
    <property type="protein sequence ID" value="POY76280.1"/>
    <property type="molecule type" value="Genomic_DNA"/>
</dbReference>
<feature type="chain" id="PRO_5015490628" description="Galactose oxidase" evidence="2">
    <location>
        <begin position="25"/>
        <end position="1127"/>
    </location>
</feature>
<feature type="signal peptide" evidence="2">
    <location>
        <begin position="1"/>
        <end position="24"/>
    </location>
</feature>
<dbReference type="Gene3D" id="2.120.10.80">
    <property type="entry name" value="Kelch-type beta propeller"/>
    <property type="match status" value="1"/>
</dbReference>